<evidence type="ECO:0000313" key="6">
    <source>
        <dbReference type="Proteomes" id="UP000207598"/>
    </source>
</evidence>
<dbReference type="Pfam" id="PF25137">
    <property type="entry name" value="ADH_Fe_C"/>
    <property type="match status" value="1"/>
</dbReference>
<dbReference type="Proteomes" id="UP000207598">
    <property type="component" value="Unassembled WGS sequence"/>
</dbReference>
<dbReference type="GO" id="GO:0046872">
    <property type="term" value="F:metal ion binding"/>
    <property type="evidence" value="ECO:0007669"/>
    <property type="project" value="InterPro"/>
</dbReference>
<dbReference type="InterPro" id="IPR056798">
    <property type="entry name" value="ADH_Fe_C"/>
</dbReference>
<sequence>MSLITFLTRIHFADRVLEDALLEELSRLAVRRPMIVCDSALAEGEERERLEDALPLSTSGVIFEMRPHLPVDEDLRAAAALFAETGCDGIIGLGGAATLDLARVLGRSGTPVIAVPTATDGVGLGPLGVAFAHHATRPSLIPAAIFCDATLMVARGPAETAAAGMDALIHCLEAFLSTAFNPPADGIALEGLRRAMRSLAAAVQDGRDIDARRDLLAAALSGGLAEQKGFGGIEAASRGLEREVPVRHGALHAALLPEVLAFNAPVVQDRLPVIRTVLGLGRQADLADTIRGLAEAVGLPVRLSAAGVAMSAVPRAARRAAADPVNQTNPRHATPRDYEAMMAAAL</sequence>
<dbReference type="InterPro" id="IPR001670">
    <property type="entry name" value="ADH_Fe/GldA"/>
</dbReference>
<evidence type="ECO:0000313" key="5">
    <source>
        <dbReference type="EMBL" id="SMX49900.1"/>
    </source>
</evidence>
<organism evidence="5 6">
    <name type="scientific">Maliponia aquimaris</name>
    <dbReference type="NCBI Taxonomy" id="1673631"/>
    <lineage>
        <taxon>Bacteria</taxon>
        <taxon>Pseudomonadati</taxon>
        <taxon>Pseudomonadota</taxon>
        <taxon>Alphaproteobacteria</taxon>
        <taxon>Rhodobacterales</taxon>
        <taxon>Paracoccaceae</taxon>
        <taxon>Maliponia</taxon>
    </lineage>
</organism>
<evidence type="ECO:0000259" key="4">
    <source>
        <dbReference type="Pfam" id="PF25137"/>
    </source>
</evidence>
<dbReference type="Gene3D" id="3.40.50.1970">
    <property type="match status" value="1"/>
</dbReference>
<feature type="domain" description="Alcohol dehydrogenase iron-type/glycerol dehydrogenase GldA" evidence="3">
    <location>
        <begin position="10"/>
        <end position="117"/>
    </location>
</feature>
<dbReference type="EMBL" id="FXYF01000018">
    <property type="protein sequence ID" value="SMX49900.1"/>
    <property type="molecule type" value="Genomic_DNA"/>
</dbReference>
<name>A0A238L4X5_9RHOB</name>
<proteinExistence type="inferred from homology"/>
<comment type="similarity">
    <text evidence="1">Belongs to the iron-containing alcohol dehydrogenase family.</text>
</comment>
<dbReference type="InterPro" id="IPR039697">
    <property type="entry name" value="Alcohol_dehydrogenase_Fe"/>
</dbReference>
<protein>
    <submittedName>
        <fullName evidence="5">Alcohol dehydrogenase 2</fullName>
        <ecNumber evidence="5">1.1.1.1</ecNumber>
    </submittedName>
</protein>
<dbReference type="OrthoDB" id="9815791at2"/>
<evidence type="ECO:0000256" key="2">
    <source>
        <dbReference type="ARBA" id="ARBA00023002"/>
    </source>
</evidence>
<dbReference type="SUPFAM" id="SSF56796">
    <property type="entry name" value="Dehydroquinate synthase-like"/>
    <property type="match status" value="1"/>
</dbReference>
<dbReference type="PANTHER" id="PTHR11496">
    <property type="entry name" value="ALCOHOL DEHYDROGENASE"/>
    <property type="match status" value="1"/>
</dbReference>
<keyword evidence="6" id="KW-1185">Reference proteome</keyword>
<dbReference type="GO" id="GO:0004022">
    <property type="term" value="F:alcohol dehydrogenase (NAD+) activity"/>
    <property type="evidence" value="ECO:0007669"/>
    <property type="project" value="UniProtKB-EC"/>
</dbReference>
<dbReference type="AlphaFoldDB" id="A0A238L4X5"/>
<dbReference type="Pfam" id="PF00465">
    <property type="entry name" value="Fe-ADH"/>
    <property type="match status" value="1"/>
</dbReference>
<accession>A0A238L4X5</accession>
<evidence type="ECO:0000256" key="1">
    <source>
        <dbReference type="ARBA" id="ARBA00007358"/>
    </source>
</evidence>
<reference evidence="5 6" key="1">
    <citation type="submission" date="2017-05" db="EMBL/GenBank/DDBJ databases">
        <authorList>
            <person name="Song R."/>
            <person name="Chenine A.L."/>
            <person name="Ruprecht R.M."/>
        </authorList>
    </citation>
    <scope>NUCLEOTIDE SEQUENCE [LARGE SCALE GENOMIC DNA]</scope>
    <source>
        <strain evidence="5 6">CECT 8898</strain>
    </source>
</reference>
<gene>
    <name evidence="5" type="primary">adhB_2</name>
    <name evidence="5" type="ORF">MAA8898_04491</name>
</gene>
<keyword evidence="2 5" id="KW-0560">Oxidoreductase</keyword>
<dbReference type="PANTHER" id="PTHR11496:SF102">
    <property type="entry name" value="ALCOHOL DEHYDROGENASE 4"/>
    <property type="match status" value="1"/>
</dbReference>
<dbReference type="RefSeq" id="WP_094023222.1">
    <property type="nucleotide sequence ID" value="NZ_FXYF01000018.1"/>
</dbReference>
<dbReference type="Gene3D" id="1.20.1090.10">
    <property type="entry name" value="Dehydroquinate synthase-like - alpha domain"/>
    <property type="match status" value="1"/>
</dbReference>
<evidence type="ECO:0000259" key="3">
    <source>
        <dbReference type="Pfam" id="PF00465"/>
    </source>
</evidence>
<dbReference type="EC" id="1.1.1.1" evidence="5"/>
<feature type="domain" description="Fe-containing alcohol dehydrogenase-like C-terminal" evidence="4">
    <location>
        <begin position="160"/>
        <end position="345"/>
    </location>
</feature>